<evidence type="ECO:0000256" key="2">
    <source>
        <dbReference type="PIRSR" id="PIRSR640198-2"/>
    </source>
</evidence>
<proteinExistence type="predicted"/>
<feature type="binding site" evidence="2">
    <location>
        <begin position="191"/>
        <end position="198"/>
    </location>
    <ligand>
        <name>ATP</name>
        <dbReference type="ChEBI" id="CHEBI:30616"/>
    </ligand>
</feature>
<feature type="active site" evidence="1">
    <location>
        <position position="187"/>
    </location>
</feature>
<evidence type="ECO:0000256" key="1">
    <source>
        <dbReference type="PIRSR" id="PIRSR640198-1"/>
    </source>
</evidence>
<dbReference type="SUPFAM" id="SSF140931">
    <property type="entry name" value="Fic-like"/>
    <property type="match status" value="1"/>
</dbReference>
<dbReference type="EMBL" id="MHFR01000004">
    <property type="protein sequence ID" value="OGW99522.1"/>
    <property type="molecule type" value="Genomic_DNA"/>
</dbReference>
<gene>
    <name evidence="4" type="ORF">A3G33_07885</name>
</gene>
<dbReference type="Gene3D" id="1.10.3290.10">
    <property type="entry name" value="Fido-like domain"/>
    <property type="match status" value="1"/>
</dbReference>
<reference evidence="4 5" key="1">
    <citation type="journal article" date="2016" name="Nat. Commun.">
        <title>Thousands of microbial genomes shed light on interconnected biogeochemical processes in an aquifer system.</title>
        <authorList>
            <person name="Anantharaman K."/>
            <person name="Brown C.T."/>
            <person name="Hug L.A."/>
            <person name="Sharon I."/>
            <person name="Castelle C.J."/>
            <person name="Probst A.J."/>
            <person name="Thomas B.C."/>
            <person name="Singh A."/>
            <person name="Wilkins M.J."/>
            <person name="Karaoz U."/>
            <person name="Brodie E.L."/>
            <person name="Williams K.H."/>
            <person name="Hubbard S.S."/>
            <person name="Banfield J.F."/>
        </authorList>
    </citation>
    <scope>NUCLEOTIDE SEQUENCE [LARGE SCALE GENOMIC DNA]</scope>
</reference>
<dbReference type="InterPro" id="IPR003812">
    <property type="entry name" value="Fido"/>
</dbReference>
<organism evidence="4 5">
    <name type="scientific">Candidatus Danuiimicrobium aquiferis</name>
    <dbReference type="NCBI Taxonomy" id="1801832"/>
    <lineage>
        <taxon>Bacteria</taxon>
        <taxon>Pseudomonadati</taxon>
        <taxon>Candidatus Omnitrophota</taxon>
        <taxon>Candidatus Danuiimicrobium</taxon>
    </lineage>
</organism>
<feature type="domain" description="Fido" evidence="3">
    <location>
        <begin position="101"/>
        <end position="246"/>
    </location>
</feature>
<dbReference type="Pfam" id="PF12728">
    <property type="entry name" value="HTH_17"/>
    <property type="match status" value="1"/>
</dbReference>
<evidence type="ECO:0000313" key="5">
    <source>
        <dbReference type="Proteomes" id="UP000178187"/>
    </source>
</evidence>
<protein>
    <recommendedName>
        <fullName evidence="3">Fido domain-containing protein</fullName>
    </recommendedName>
</protein>
<dbReference type="InterPro" id="IPR040198">
    <property type="entry name" value="Fido_containing"/>
</dbReference>
<dbReference type="Pfam" id="PF02661">
    <property type="entry name" value="Fic"/>
    <property type="match status" value="1"/>
</dbReference>
<dbReference type="PROSITE" id="PS51459">
    <property type="entry name" value="FIDO"/>
    <property type="match status" value="1"/>
</dbReference>
<accession>A0A1G1L309</accession>
<evidence type="ECO:0000259" key="3">
    <source>
        <dbReference type="PROSITE" id="PS51459"/>
    </source>
</evidence>
<dbReference type="GO" id="GO:0005524">
    <property type="term" value="F:ATP binding"/>
    <property type="evidence" value="ECO:0007669"/>
    <property type="project" value="UniProtKB-KW"/>
</dbReference>
<dbReference type="AlphaFoldDB" id="A0A1G1L309"/>
<dbReference type="InterPro" id="IPR036597">
    <property type="entry name" value="Fido-like_dom_sf"/>
</dbReference>
<dbReference type="Proteomes" id="UP000178187">
    <property type="component" value="Unassembled WGS sequence"/>
</dbReference>
<keyword evidence="2" id="KW-0547">Nucleotide-binding</keyword>
<comment type="caution">
    <text evidence="4">The sequence shown here is derived from an EMBL/GenBank/DDBJ whole genome shotgun (WGS) entry which is preliminary data.</text>
</comment>
<dbReference type="PANTHER" id="PTHR13504">
    <property type="entry name" value="FIDO DOMAIN-CONTAINING PROTEIN DDB_G0283145"/>
    <property type="match status" value="1"/>
</dbReference>
<keyword evidence="2" id="KW-0067">ATP-binding</keyword>
<evidence type="ECO:0000313" key="4">
    <source>
        <dbReference type="EMBL" id="OGW99522.1"/>
    </source>
</evidence>
<dbReference type="InterPro" id="IPR041657">
    <property type="entry name" value="HTH_17"/>
</dbReference>
<dbReference type="PANTHER" id="PTHR13504:SF38">
    <property type="entry name" value="FIDO DOMAIN-CONTAINING PROTEIN"/>
    <property type="match status" value="1"/>
</dbReference>
<sequence length="350" mass="40399">MEKNLTSIELVKKVLVQLRRTRMDHLISVSNAEWYSLFKDEIRNSIAIEGVFANRTELIDVLENNKRTDKHKAAAILGYFESASTMYDYAANQFKEKEFLLRMSDIKQIHTLLMRYEKEMGFYNGAIGEFRNTRVEVSNSTFTPISEFYVRPACELLIKWVNFHLKGMKYDPVVLASMAHVWFESIHPFRDGNGRAGRILLSYILIGCGLVNIAIKGISKVDRDFYYDALEKADDDFEAIHREIEAGKSIHLSEVNQRLGVGKINPFLSIVVDRLKDSVSRLKDINRSGINQNAELPLSDLARMYNYSQNYLRNLINRGKLKGVKKGKTWYVRVHDLAKYVDQLNPKSQD</sequence>
<feature type="binding site" evidence="2">
    <location>
        <begin position="226"/>
        <end position="227"/>
    </location>
    <ligand>
        <name>ATP</name>
        <dbReference type="ChEBI" id="CHEBI:30616"/>
    </ligand>
</feature>
<name>A0A1G1L309_9BACT</name>